<comment type="caution">
    <text evidence="2">The sequence shown here is derived from an EMBL/GenBank/DDBJ whole genome shotgun (WGS) entry which is preliminary data.</text>
</comment>
<dbReference type="Gene3D" id="3.10.450.50">
    <property type="match status" value="1"/>
</dbReference>
<dbReference type="EMBL" id="JBHLTC010000037">
    <property type="protein sequence ID" value="MFC0628095.1"/>
    <property type="molecule type" value="Genomic_DNA"/>
</dbReference>
<evidence type="ECO:0000259" key="1">
    <source>
        <dbReference type="Pfam" id="PF12680"/>
    </source>
</evidence>
<dbReference type="InterPro" id="IPR037401">
    <property type="entry name" value="SnoaL-like"/>
</dbReference>
<feature type="domain" description="SnoaL-like" evidence="1">
    <location>
        <begin position="11"/>
        <end position="104"/>
    </location>
</feature>
<evidence type="ECO:0000313" key="3">
    <source>
        <dbReference type="Proteomes" id="UP001589890"/>
    </source>
</evidence>
<gene>
    <name evidence="2" type="ORF">ACFFGN_28760</name>
</gene>
<name>A0ABV6QTX1_9ACTN</name>
<dbReference type="Pfam" id="PF12680">
    <property type="entry name" value="SnoaL_2"/>
    <property type="match status" value="1"/>
</dbReference>
<protein>
    <submittedName>
        <fullName evidence="2">Nuclear transport factor 2 family protein</fullName>
    </submittedName>
</protein>
<evidence type="ECO:0000313" key="2">
    <source>
        <dbReference type="EMBL" id="MFC0628095.1"/>
    </source>
</evidence>
<proteinExistence type="predicted"/>
<accession>A0ABV6QTX1</accession>
<reference evidence="2 3" key="1">
    <citation type="submission" date="2024-09" db="EMBL/GenBank/DDBJ databases">
        <authorList>
            <person name="Sun Q."/>
            <person name="Mori K."/>
        </authorList>
    </citation>
    <scope>NUCLEOTIDE SEQUENCE [LARGE SCALE GENOMIC DNA]</scope>
    <source>
        <strain evidence="2 3">CGMCC 1.15906</strain>
    </source>
</reference>
<organism evidence="2 3">
    <name type="scientific">Kribbella deserti</name>
    <dbReference type="NCBI Taxonomy" id="1926257"/>
    <lineage>
        <taxon>Bacteria</taxon>
        <taxon>Bacillati</taxon>
        <taxon>Actinomycetota</taxon>
        <taxon>Actinomycetes</taxon>
        <taxon>Propionibacteriales</taxon>
        <taxon>Kribbellaceae</taxon>
        <taxon>Kribbella</taxon>
    </lineage>
</organism>
<sequence>MSETEQTRAVVRAYLDHMVARNWEAFAATLADDVEYEIPQSRERISGRENYVRFNAEYPGDWVLKVTRLLVDGNTAAATFNFQVGGEYMVGIGFLELTNGLISRVTDFWPEPYEPPTGREHLVQRVDGRTDHFAHPATASEE</sequence>
<dbReference type="InterPro" id="IPR032710">
    <property type="entry name" value="NTF2-like_dom_sf"/>
</dbReference>
<dbReference type="Proteomes" id="UP001589890">
    <property type="component" value="Unassembled WGS sequence"/>
</dbReference>
<dbReference type="SUPFAM" id="SSF54427">
    <property type="entry name" value="NTF2-like"/>
    <property type="match status" value="1"/>
</dbReference>
<keyword evidence="3" id="KW-1185">Reference proteome</keyword>
<dbReference type="RefSeq" id="WP_380053675.1">
    <property type="nucleotide sequence ID" value="NZ_JBHLTC010000037.1"/>
</dbReference>